<organism evidence="1">
    <name type="scientific">Rhizophora mucronata</name>
    <name type="common">Asiatic mangrove</name>
    <dbReference type="NCBI Taxonomy" id="61149"/>
    <lineage>
        <taxon>Eukaryota</taxon>
        <taxon>Viridiplantae</taxon>
        <taxon>Streptophyta</taxon>
        <taxon>Embryophyta</taxon>
        <taxon>Tracheophyta</taxon>
        <taxon>Spermatophyta</taxon>
        <taxon>Magnoliopsida</taxon>
        <taxon>eudicotyledons</taxon>
        <taxon>Gunneridae</taxon>
        <taxon>Pentapetalae</taxon>
        <taxon>rosids</taxon>
        <taxon>fabids</taxon>
        <taxon>Malpighiales</taxon>
        <taxon>Rhizophoraceae</taxon>
        <taxon>Rhizophora</taxon>
    </lineage>
</organism>
<dbReference type="EMBL" id="GGEC01082990">
    <property type="protein sequence ID" value="MBX63474.1"/>
    <property type="molecule type" value="Transcribed_RNA"/>
</dbReference>
<protein>
    <submittedName>
        <fullName evidence="1">Uncharacterized protein</fullName>
    </submittedName>
</protein>
<evidence type="ECO:0000313" key="1">
    <source>
        <dbReference type="EMBL" id="MBX63474.1"/>
    </source>
</evidence>
<proteinExistence type="predicted"/>
<accession>A0A2P2Q954</accession>
<reference evidence="1" key="1">
    <citation type="submission" date="2018-02" db="EMBL/GenBank/DDBJ databases">
        <title>Rhizophora mucronata_Transcriptome.</title>
        <authorList>
            <person name="Meera S.P."/>
            <person name="Sreeshan A."/>
            <person name="Augustine A."/>
        </authorList>
    </citation>
    <scope>NUCLEOTIDE SEQUENCE</scope>
    <source>
        <tissue evidence="1">Leaf</tissue>
    </source>
</reference>
<name>A0A2P2Q954_RHIMU</name>
<dbReference type="AlphaFoldDB" id="A0A2P2Q954"/>
<sequence>MFVVFSVSSVVGDNVVGVYIKCIGILLNAKLGSSYSGTSFGV</sequence>